<dbReference type="Proteomes" id="UP000240009">
    <property type="component" value="Unassembled WGS sequence"/>
</dbReference>
<dbReference type="AlphaFoldDB" id="A0A2S8F208"/>
<evidence type="ECO:0000256" key="1">
    <source>
        <dbReference type="ARBA" id="ARBA00022737"/>
    </source>
</evidence>
<organism evidence="4 5">
    <name type="scientific">Blastopirellula marina</name>
    <dbReference type="NCBI Taxonomy" id="124"/>
    <lineage>
        <taxon>Bacteria</taxon>
        <taxon>Pseudomonadati</taxon>
        <taxon>Planctomycetota</taxon>
        <taxon>Planctomycetia</taxon>
        <taxon>Pirellulales</taxon>
        <taxon>Pirellulaceae</taxon>
        <taxon>Blastopirellula</taxon>
    </lineage>
</organism>
<evidence type="ECO:0000256" key="3">
    <source>
        <dbReference type="PROSITE-ProRule" id="PRU00339"/>
    </source>
</evidence>
<dbReference type="PANTHER" id="PTHR44858">
    <property type="entry name" value="TETRATRICOPEPTIDE REPEAT PROTEIN 6"/>
    <property type="match status" value="1"/>
</dbReference>
<name>A0A2S8F208_9BACT</name>
<feature type="repeat" description="TPR" evidence="3">
    <location>
        <begin position="170"/>
        <end position="203"/>
    </location>
</feature>
<dbReference type="Pfam" id="PF00515">
    <property type="entry name" value="TPR_1"/>
    <property type="match status" value="1"/>
</dbReference>
<accession>A0A2S8F208</accession>
<dbReference type="OrthoDB" id="256486at2"/>
<feature type="repeat" description="TPR" evidence="3">
    <location>
        <begin position="136"/>
        <end position="169"/>
    </location>
</feature>
<dbReference type="PROSITE" id="PS50005">
    <property type="entry name" value="TPR"/>
    <property type="match status" value="2"/>
</dbReference>
<protein>
    <submittedName>
        <fullName evidence="4">Uncharacterized protein</fullName>
    </submittedName>
</protein>
<evidence type="ECO:0000256" key="2">
    <source>
        <dbReference type="ARBA" id="ARBA00022803"/>
    </source>
</evidence>
<keyword evidence="1" id="KW-0677">Repeat</keyword>
<reference evidence="4 5" key="1">
    <citation type="submission" date="2018-02" db="EMBL/GenBank/DDBJ databases">
        <title>Comparative genomes isolates from brazilian mangrove.</title>
        <authorList>
            <person name="Araujo J.E."/>
            <person name="Taketani R.G."/>
            <person name="Silva M.C.P."/>
            <person name="Loureco M.V."/>
            <person name="Andreote F.D."/>
        </authorList>
    </citation>
    <scope>NUCLEOTIDE SEQUENCE [LARGE SCALE GENOMIC DNA]</scope>
    <source>
        <strain evidence="4 5">HEX-2 MGV</strain>
    </source>
</reference>
<gene>
    <name evidence="4" type="ORF">C5Y96_21055</name>
</gene>
<proteinExistence type="predicted"/>
<sequence length="220" mass="25189">MSHSPERHPVLLSIFQKYLSEENTAAFIHRVAAVYTCGTLERLSQHGTAEVRRAAVMALCFVSDYSSNHTVGMALNDADRGVRLIAENGIRSLWIRAGTQSQRHRLRKVMTQIQGNSLDSALQEADSLIVDAPWYSEAYNQRGQVYFKRQNFERSLRDSHQALEINPYHFPAAISMGQCYLRQGENVMALDSFRRALRLNPNLESIRTQISYLERQLEEM</sequence>
<dbReference type="InterPro" id="IPR050498">
    <property type="entry name" value="Ycf3"/>
</dbReference>
<dbReference type="InterPro" id="IPR011990">
    <property type="entry name" value="TPR-like_helical_dom_sf"/>
</dbReference>
<keyword evidence="2 3" id="KW-0802">TPR repeat</keyword>
<evidence type="ECO:0000313" key="4">
    <source>
        <dbReference type="EMBL" id="PQO25944.1"/>
    </source>
</evidence>
<dbReference type="SUPFAM" id="SSF48452">
    <property type="entry name" value="TPR-like"/>
    <property type="match status" value="1"/>
</dbReference>
<dbReference type="InterPro" id="IPR019734">
    <property type="entry name" value="TPR_rpt"/>
</dbReference>
<dbReference type="SMART" id="SM00028">
    <property type="entry name" value="TPR"/>
    <property type="match status" value="2"/>
</dbReference>
<dbReference type="EMBL" id="PUIA01000069">
    <property type="protein sequence ID" value="PQO25944.1"/>
    <property type="molecule type" value="Genomic_DNA"/>
</dbReference>
<dbReference type="Gene3D" id="1.25.40.10">
    <property type="entry name" value="Tetratricopeptide repeat domain"/>
    <property type="match status" value="1"/>
</dbReference>
<comment type="caution">
    <text evidence="4">The sequence shown here is derived from an EMBL/GenBank/DDBJ whole genome shotgun (WGS) entry which is preliminary data.</text>
</comment>
<dbReference type="PANTHER" id="PTHR44858:SF1">
    <property type="entry name" value="UDP-N-ACETYLGLUCOSAMINE--PEPTIDE N-ACETYLGLUCOSAMINYLTRANSFERASE SPINDLY-RELATED"/>
    <property type="match status" value="1"/>
</dbReference>
<dbReference type="RefSeq" id="WP_105357497.1">
    <property type="nucleotide sequence ID" value="NZ_PUIA01000069.1"/>
</dbReference>
<dbReference type="Pfam" id="PF13181">
    <property type="entry name" value="TPR_8"/>
    <property type="match status" value="1"/>
</dbReference>
<evidence type="ECO:0000313" key="5">
    <source>
        <dbReference type="Proteomes" id="UP000240009"/>
    </source>
</evidence>